<name>A0A426ZJ75_ENSVE</name>
<evidence type="ECO:0000313" key="2">
    <source>
        <dbReference type="Proteomes" id="UP000287651"/>
    </source>
</evidence>
<accession>A0A426ZJ75</accession>
<dbReference type="AlphaFoldDB" id="A0A426ZJ75"/>
<comment type="caution">
    <text evidence="1">The sequence shown here is derived from an EMBL/GenBank/DDBJ whole genome shotgun (WGS) entry which is preliminary data.</text>
</comment>
<reference evidence="1 2" key="1">
    <citation type="journal article" date="2014" name="Agronomy (Basel)">
        <title>A Draft Genome Sequence for Ensete ventricosum, the Drought-Tolerant Tree Against Hunger.</title>
        <authorList>
            <person name="Harrison J."/>
            <person name="Moore K.A."/>
            <person name="Paszkiewicz K."/>
            <person name="Jones T."/>
            <person name="Grant M."/>
            <person name="Ambacheew D."/>
            <person name="Muzemil S."/>
            <person name="Studholme D.J."/>
        </authorList>
    </citation>
    <scope>NUCLEOTIDE SEQUENCE [LARGE SCALE GENOMIC DNA]</scope>
</reference>
<dbReference type="EMBL" id="AMZH03006382">
    <property type="protein sequence ID" value="RRT63964.1"/>
    <property type="molecule type" value="Genomic_DNA"/>
</dbReference>
<evidence type="ECO:0000313" key="1">
    <source>
        <dbReference type="EMBL" id="RRT63964.1"/>
    </source>
</evidence>
<organism evidence="1 2">
    <name type="scientific">Ensete ventricosum</name>
    <name type="common">Abyssinian banana</name>
    <name type="synonym">Musa ensete</name>
    <dbReference type="NCBI Taxonomy" id="4639"/>
    <lineage>
        <taxon>Eukaryota</taxon>
        <taxon>Viridiplantae</taxon>
        <taxon>Streptophyta</taxon>
        <taxon>Embryophyta</taxon>
        <taxon>Tracheophyta</taxon>
        <taxon>Spermatophyta</taxon>
        <taxon>Magnoliopsida</taxon>
        <taxon>Liliopsida</taxon>
        <taxon>Zingiberales</taxon>
        <taxon>Musaceae</taxon>
        <taxon>Ensete</taxon>
    </lineage>
</organism>
<feature type="non-terminal residue" evidence="1">
    <location>
        <position position="1"/>
    </location>
</feature>
<protein>
    <submittedName>
        <fullName evidence="1">Uncharacterized protein</fullName>
    </submittedName>
</protein>
<sequence>IGKLVGNVKGDRQKEDQRTCHKITRVCGRFDLHPKKIGNGLKKEDSEVDVGRWH</sequence>
<gene>
    <name evidence="1" type="ORF">B296_00008146</name>
</gene>
<proteinExistence type="predicted"/>
<dbReference type="Proteomes" id="UP000287651">
    <property type="component" value="Unassembled WGS sequence"/>
</dbReference>